<organism evidence="2 3">
    <name type="scientific">Jatrophihabitans cynanchi</name>
    <dbReference type="NCBI Taxonomy" id="2944128"/>
    <lineage>
        <taxon>Bacteria</taxon>
        <taxon>Bacillati</taxon>
        <taxon>Actinomycetota</taxon>
        <taxon>Actinomycetes</taxon>
        <taxon>Jatrophihabitantales</taxon>
        <taxon>Jatrophihabitantaceae</taxon>
        <taxon>Jatrophihabitans</taxon>
    </lineage>
</organism>
<proteinExistence type="predicted"/>
<dbReference type="SUPFAM" id="SSF56784">
    <property type="entry name" value="HAD-like"/>
    <property type="match status" value="1"/>
</dbReference>
<dbReference type="Proteomes" id="UP001164693">
    <property type="component" value="Chromosome"/>
</dbReference>
<sequence>MSLAVFDIDGVVADVRHRLHHLHRHKAWGAFFEAAHADSLLAVGARLVRELADRHEIVWLTGRPEWLRGVTREWLTEHALPGTELHMRPDGDYRPARVYKLDVLGGLASREIAAFVDDDREVIDAALDAGVPAVLADWVPRDDALRDAQEREGRT</sequence>
<evidence type="ECO:0000259" key="1">
    <source>
        <dbReference type="Pfam" id="PF25109"/>
    </source>
</evidence>
<name>A0ABY7K165_9ACTN</name>
<dbReference type="InterPro" id="IPR056782">
    <property type="entry name" value="HAD_PNKP"/>
</dbReference>
<feature type="domain" description="Polynucleotide kinase PNKP phosphatase" evidence="1">
    <location>
        <begin position="5"/>
        <end position="130"/>
    </location>
</feature>
<dbReference type="InterPro" id="IPR036412">
    <property type="entry name" value="HAD-like_sf"/>
</dbReference>
<evidence type="ECO:0000313" key="2">
    <source>
        <dbReference type="EMBL" id="WAX57061.1"/>
    </source>
</evidence>
<protein>
    <recommendedName>
        <fullName evidence="1">Polynucleotide kinase PNKP phosphatase domain-containing protein</fullName>
    </recommendedName>
</protein>
<dbReference type="Gene3D" id="3.40.50.1000">
    <property type="entry name" value="HAD superfamily/HAD-like"/>
    <property type="match status" value="1"/>
</dbReference>
<dbReference type="EMBL" id="CP097463">
    <property type="protein sequence ID" value="WAX57061.1"/>
    <property type="molecule type" value="Genomic_DNA"/>
</dbReference>
<evidence type="ECO:0000313" key="3">
    <source>
        <dbReference type="Proteomes" id="UP001164693"/>
    </source>
</evidence>
<dbReference type="RefSeq" id="WP_269443596.1">
    <property type="nucleotide sequence ID" value="NZ_CP097463.1"/>
</dbReference>
<dbReference type="Pfam" id="PF25109">
    <property type="entry name" value="HAD_PNKP"/>
    <property type="match status" value="1"/>
</dbReference>
<dbReference type="InterPro" id="IPR023214">
    <property type="entry name" value="HAD_sf"/>
</dbReference>
<reference evidence="2" key="1">
    <citation type="submission" date="2022-05" db="EMBL/GenBank/DDBJ databases">
        <title>Jatrophihabitans sp. SB3-54 whole genome sequence.</title>
        <authorList>
            <person name="Suh M.K."/>
            <person name="Eom M.K."/>
            <person name="Kim J.S."/>
            <person name="Kim H.S."/>
            <person name="Do H.E."/>
            <person name="Shin Y.K."/>
            <person name="Lee J.-S."/>
        </authorList>
    </citation>
    <scope>NUCLEOTIDE SEQUENCE</scope>
    <source>
        <strain evidence="2">SB3-54</strain>
    </source>
</reference>
<keyword evidence="3" id="KW-1185">Reference proteome</keyword>
<accession>A0ABY7K165</accession>
<gene>
    <name evidence="2" type="ORF">M6B22_21460</name>
</gene>